<comment type="caution">
    <text evidence="8">The sequence shown here is derived from an EMBL/GenBank/DDBJ whole genome shotgun (WGS) entry which is preliminary data.</text>
</comment>
<evidence type="ECO:0000313" key="8">
    <source>
        <dbReference type="EMBL" id="MBB6326212.1"/>
    </source>
</evidence>
<dbReference type="RefSeq" id="WP_184494835.1">
    <property type="nucleotide sequence ID" value="NZ_JACIJO010000002.1"/>
</dbReference>
<dbReference type="PANTHER" id="PTHR23426">
    <property type="entry name" value="FERREDOXIN/ADRENODOXIN"/>
    <property type="match status" value="1"/>
</dbReference>
<feature type="domain" description="2Fe-2S ferredoxin-type" evidence="7">
    <location>
        <begin position="2"/>
        <end position="99"/>
    </location>
</feature>
<comment type="similarity">
    <text evidence="1">Belongs to the adrenodoxin/putidaredoxin family.</text>
</comment>
<name>A0A841MDT1_9BACT</name>
<evidence type="ECO:0000256" key="6">
    <source>
        <dbReference type="ARBA" id="ARBA00034078"/>
    </source>
</evidence>
<dbReference type="GO" id="GO:0009055">
    <property type="term" value="F:electron transfer activity"/>
    <property type="evidence" value="ECO:0007669"/>
    <property type="project" value="TreeGrafter"/>
</dbReference>
<dbReference type="AlphaFoldDB" id="A0A841MDT1"/>
<dbReference type="GO" id="GO:0046872">
    <property type="term" value="F:metal ion binding"/>
    <property type="evidence" value="ECO:0007669"/>
    <property type="project" value="UniProtKB-KW"/>
</dbReference>
<dbReference type="PANTHER" id="PTHR23426:SF65">
    <property type="entry name" value="FERREDOXIN-2, MITOCHONDRIAL"/>
    <property type="match status" value="1"/>
</dbReference>
<keyword evidence="5" id="KW-0411">Iron-sulfur</keyword>
<dbReference type="Pfam" id="PF00111">
    <property type="entry name" value="Fer2"/>
    <property type="match status" value="1"/>
</dbReference>
<protein>
    <submittedName>
        <fullName evidence="8">2Fe-2S ferredoxin</fullName>
    </submittedName>
</protein>
<dbReference type="PROSITE" id="PS51085">
    <property type="entry name" value="2FE2S_FER_2"/>
    <property type="match status" value="1"/>
</dbReference>
<dbReference type="CDD" id="cd00207">
    <property type="entry name" value="fer2"/>
    <property type="match status" value="1"/>
</dbReference>
<dbReference type="Gene3D" id="3.10.20.30">
    <property type="match status" value="1"/>
</dbReference>
<keyword evidence="3" id="KW-0479">Metal-binding</keyword>
<dbReference type="InterPro" id="IPR001041">
    <property type="entry name" value="2Fe-2S_ferredoxin-type"/>
</dbReference>
<accession>A0A841MDT1</accession>
<evidence type="ECO:0000313" key="9">
    <source>
        <dbReference type="Proteomes" id="UP000588604"/>
    </source>
</evidence>
<evidence type="ECO:0000256" key="2">
    <source>
        <dbReference type="ARBA" id="ARBA00022714"/>
    </source>
</evidence>
<reference evidence="8 9" key="1">
    <citation type="submission" date="2020-08" db="EMBL/GenBank/DDBJ databases">
        <title>Genomic Encyclopedia of Type Strains, Phase IV (KMG-IV): sequencing the most valuable type-strain genomes for metagenomic binning, comparative biology and taxonomic classification.</title>
        <authorList>
            <person name="Goeker M."/>
        </authorList>
    </citation>
    <scope>NUCLEOTIDE SEQUENCE [LARGE SCALE GENOMIC DNA]</scope>
    <source>
        <strain evidence="8 9">DSM 102044</strain>
    </source>
</reference>
<evidence type="ECO:0000256" key="3">
    <source>
        <dbReference type="ARBA" id="ARBA00022723"/>
    </source>
</evidence>
<evidence type="ECO:0000256" key="4">
    <source>
        <dbReference type="ARBA" id="ARBA00023004"/>
    </source>
</evidence>
<dbReference type="Proteomes" id="UP000588604">
    <property type="component" value="Unassembled WGS sequence"/>
</dbReference>
<evidence type="ECO:0000256" key="1">
    <source>
        <dbReference type="ARBA" id="ARBA00010914"/>
    </source>
</evidence>
<keyword evidence="2" id="KW-0001">2Fe-2S</keyword>
<proteinExistence type="inferred from homology"/>
<gene>
    <name evidence="8" type="ORF">FHS59_001840</name>
</gene>
<keyword evidence="9" id="KW-1185">Reference proteome</keyword>
<dbReference type="SUPFAM" id="SSF54292">
    <property type="entry name" value="2Fe-2S ferredoxin-like"/>
    <property type="match status" value="1"/>
</dbReference>
<dbReference type="GO" id="GO:0051537">
    <property type="term" value="F:2 iron, 2 sulfur cluster binding"/>
    <property type="evidence" value="ECO:0007669"/>
    <property type="project" value="UniProtKB-KW"/>
</dbReference>
<dbReference type="GO" id="GO:0140647">
    <property type="term" value="P:P450-containing electron transport chain"/>
    <property type="evidence" value="ECO:0007669"/>
    <property type="project" value="InterPro"/>
</dbReference>
<keyword evidence="4" id="KW-0408">Iron</keyword>
<dbReference type="InterPro" id="IPR001055">
    <property type="entry name" value="Adrenodoxin-like"/>
</dbReference>
<sequence>MPRIVIQNLFNREIYSKAVPRKVIEIIHENGIDWMHACGKKGRCTTCKIIVLEGEENLSPLTEAEQKFAEQGRLKKQERLSCQAELGSGELIVRVAEINKFPHLEYSH</sequence>
<comment type="cofactor">
    <cofactor evidence="6">
        <name>[2Fe-2S] cluster</name>
        <dbReference type="ChEBI" id="CHEBI:190135"/>
    </cofactor>
</comment>
<dbReference type="InterPro" id="IPR012675">
    <property type="entry name" value="Beta-grasp_dom_sf"/>
</dbReference>
<dbReference type="EMBL" id="JACIJO010000002">
    <property type="protein sequence ID" value="MBB6326212.1"/>
    <property type="molecule type" value="Genomic_DNA"/>
</dbReference>
<organism evidence="8 9">
    <name type="scientific">Algoriphagus iocasae</name>
    <dbReference type="NCBI Taxonomy" id="1836499"/>
    <lineage>
        <taxon>Bacteria</taxon>
        <taxon>Pseudomonadati</taxon>
        <taxon>Bacteroidota</taxon>
        <taxon>Cytophagia</taxon>
        <taxon>Cytophagales</taxon>
        <taxon>Cyclobacteriaceae</taxon>
        <taxon>Algoriphagus</taxon>
    </lineage>
</organism>
<dbReference type="InterPro" id="IPR036010">
    <property type="entry name" value="2Fe-2S_ferredoxin-like_sf"/>
</dbReference>
<evidence type="ECO:0000259" key="7">
    <source>
        <dbReference type="PROSITE" id="PS51085"/>
    </source>
</evidence>
<evidence type="ECO:0000256" key="5">
    <source>
        <dbReference type="ARBA" id="ARBA00023014"/>
    </source>
</evidence>